<dbReference type="Proteomes" id="UP000652755">
    <property type="component" value="Unassembled WGS sequence"/>
</dbReference>
<keyword evidence="4" id="KW-1185">Reference proteome</keyword>
<feature type="domain" description="Peptidase M60" evidence="2">
    <location>
        <begin position="382"/>
        <end position="688"/>
    </location>
</feature>
<dbReference type="InterPro" id="IPR031161">
    <property type="entry name" value="Peptidase_M60_dom"/>
</dbReference>
<protein>
    <recommendedName>
        <fullName evidence="2">Peptidase M60 domain-containing protein</fullName>
    </recommendedName>
</protein>
<organism evidence="3 4">
    <name type="scientific">Pedobacter fastidiosus</name>
    <dbReference type="NCBI Taxonomy" id="2765361"/>
    <lineage>
        <taxon>Bacteria</taxon>
        <taxon>Pseudomonadati</taxon>
        <taxon>Bacteroidota</taxon>
        <taxon>Sphingobacteriia</taxon>
        <taxon>Sphingobacteriales</taxon>
        <taxon>Sphingobacteriaceae</taxon>
        <taxon>Pedobacter</taxon>
    </lineage>
</organism>
<sequence length="768" mass="87708">MKNLSKLIISLFAVLILNHLPAQAQIQETLKAKILKNVKSLPLPDTTRYTSLFFTTNERPEIIATAELEGFDLRGNAIMASRYGKGIVVAVGAPSSFENPMLKDPNVSKFVLNVFRLNPKGSVGIYHPENGDLEAFLKLNKIASRKLETLKTDSKITTIYIQDDVKDSVQLGYLDKFIQNGGTLVFGSAYERSHNNLKIQDLHSFLKINNLLAKAGIVNSYFLLKSSPKNQILHTDSIPVYLHINTILPYMSSVLNTQTLPSTNVLEWFINPTISLSIEFNTYNSMIMKEMRRSYEIPDSLFRPSLAQPLNISTKKQKAAYRLAGEMQEKLFKENPQLKGKAFGIEGFPGIVTDSAKRVDKNISIKVQVGKQGLFDIHDGYFRPHSTGLYVPAGEKIKVILEKKYFIQKLKVQIGLHDDDLINVADQINRIGFNLVRTFELDKDTTEIQSPYGGLLELNITDTTTLKSINLRVLGAVNAPYFKLGETNDSTWNSTIKNYGAPWAELATDKIVFTVPSYRIRNLKNPTELLQFYDKVMDADADLRTINHERAHNERIIVDQQVAYGSLFTMQYKIVAPDEDESTKIMLDKDLIEKLGSWGLFHELGHRHQFWELDFQGLGEVTVNLYSMYVYDKVLNLGKYHNHDNIPSKEGVIEKIKTYMRNNPSYEKFQQDPWIALSMYIELIEQFGWDAIKTANKTYADLPRNLYPKNNEEKIDLWFKTISSATKSDLTDFFDIWRIPVSKAAKLEVRKYSYPIWLPSELKEFNTK</sequence>
<feature type="signal peptide" evidence="1">
    <location>
        <begin position="1"/>
        <end position="24"/>
    </location>
</feature>
<comment type="caution">
    <text evidence="3">The sequence shown here is derived from an EMBL/GenBank/DDBJ whole genome shotgun (WGS) entry which is preliminary data.</text>
</comment>
<dbReference type="InterPro" id="IPR051244">
    <property type="entry name" value="TCAF"/>
</dbReference>
<evidence type="ECO:0000259" key="2">
    <source>
        <dbReference type="PROSITE" id="PS51723"/>
    </source>
</evidence>
<accession>A0ABR7KQS4</accession>
<keyword evidence="1" id="KW-0732">Signal</keyword>
<dbReference type="Gene3D" id="1.10.390.30">
    <property type="entry name" value="Peptidase M60, enhancin-like domain 3"/>
    <property type="match status" value="1"/>
</dbReference>
<feature type="chain" id="PRO_5045203251" description="Peptidase M60 domain-containing protein" evidence="1">
    <location>
        <begin position="25"/>
        <end position="768"/>
    </location>
</feature>
<gene>
    <name evidence="3" type="ORF">H7U22_08420</name>
</gene>
<dbReference type="Gene3D" id="2.60.120.1250">
    <property type="entry name" value="Peptidase M60, enhancin-like domain 1"/>
    <property type="match status" value="1"/>
</dbReference>
<dbReference type="RefSeq" id="WP_187070911.1">
    <property type="nucleotide sequence ID" value="NZ_JACRYL010000006.1"/>
</dbReference>
<dbReference type="Pfam" id="PF13402">
    <property type="entry name" value="Peptidase_M60"/>
    <property type="match status" value="1"/>
</dbReference>
<dbReference type="EMBL" id="JACRYL010000006">
    <property type="protein sequence ID" value="MBC6110445.1"/>
    <property type="molecule type" value="Genomic_DNA"/>
</dbReference>
<dbReference type="InterPro" id="IPR035423">
    <property type="entry name" value="M60-like_N"/>
</dbReference>
<dbReference type="Gene3D" id="3.40.390.80">
    <property type="entry name" value="Peptidase M60, enhancin-like domain 2"/>
    <property type="match status" value="1"/>
</dbReference>
<evidence type="ECO:0000313" key="4">
    <source>
        <dbReference type="Proteomes" id="UP000652755"/>
    </source>
</evidence>
<reference evidence="3 4" key="1">
    <citation type="submission" date="2020-08" db="EMBL/GenBank/DDBJ databases">
        <authorList>
            <person name="Sun Q."/>
            <person name="Inoue M."/>
        </authorList>
    </citation>
    <scope>NUCLEOTIDE SEQUENCE [LARGE SCALE GENOMIC DNA]</scope>
    <source>
        <strain evidence="3 4">CCM 8938</strain>
    </source>
</reference>
<dbReference type="PANTHER" id="PTHR15730:SF5">
    <property type="entry name" value="SI:CH211-210B2.2-RELATED"/>
    <property type="match status" value="1"/>
</dbReference>
<dbReference type="SMART" id="SM01276">
    <property type="entry name" value="M60-like"/>
    <property type="match status" value="1"/>
</dbReference>
<dbReference type="InterPro" id="IPR042279">
    <property type="entry name" value="Pep_M60_3"/>
</dbReference>
<name>A0ABR7KQS4_9SPHI</name>
<proteinExistence type="predicted"/>
<dbReference type="PANTHER" id="PTHR15730">
    <property type="entry name" value="EXPERIMENTAL AUTOIMMUNE PROSTATITIS ANTIGEN 2-RELATED"/>
    <property type="match status" value="1"/>
</dbReference>
<dbReference type="Pfam" id="PF17291">
    <property type="entry name" value="M60-like_N"/>
    <property type="match status" value="1"/>
</dbReference>
<dbReference type="PROSITE" id="PS51723">
    <property type="entry name" value="PEPTIDASE_M60"/>
    <property type="match status" value="1"/>
</dbReference>
<evidence type="ECO:0000313" key="3">
    <source>
        <dbReference type="EMBL" id="MBC6110445.1"/>
    </source>
</evidence>
<evidence type="ECO:0000256" key="1">
    <source>
        <dbReference type="SAM" id="SignalP"/>
    </source>
</evidence>